<protein>
    <submittedName>
        <fullName evidence="1">Putative product</fullName>
    </submittedName>
</protein>
<evidence type="ECO:0000313" key="1">
    <source>
        <dbReference type="EMBL" id="NOV47602.1"/>
    </source>
</evidence>
<sequence length="105" mass="11449">MRNGVASARIVIDISNCTGSPGCSPSKYSSCIKLSILDRLCTPTFSSMFMCCLTSLSASISKMRRSSFHLYSMFTVAPILTSNSLCRIISRPSKHIDFIVPLSTT</sequence>
<name>A0A6M2DMY9_XENCH</name>
<proteinExistence type="predicted"/>
<dbReference type="EMBL" id="GIIL01003876">
    <property type="protein sequence ID" value="NOV47602.1"/>
    <property type="molecule type" value="Transcribed_RNA"/>
</dbReference>
<organism evidence="1">
    <name type="scientific">Xenopsylla cheopis</name>
    <name type="common">Oriental rat flea</name>
    <name type="synonym">Pulex cheopis</name>
    <dbReference type="NCBI Taxonomy" id="163159"/>
    <lineage>
        <taxon>Eukaryota</taxon>
        <taxon>Metazoa</taxon>
        <taxon>Ecdysozoa</taxon>
        <taxon>Arthropoda</taxon>
        <taxon>Hexapoda</taxon>
        <taxon>Insecta</taxon>
        <taxon>Pterygota</taxon>
        <taxon>Neoptera</taxon>
        <taxon>Endopterygota</taxon>
        <taxon>Siphonaptera</taxon>
        <taxon>Pulicidae</taxon>
        <taxon>Xenopsyllinae</taxon>
        <taxon>Xenopsylla</taxon>
    </lineage>
</organism>
<reference evidence="1" key="1">
    <citation type="submission" date="2020-03" db="EMBL/GenBank/DDBJ databases">
        <title>Transcriptomic Profiling of the Digestive Tract of the Rat Flea, Xenopsylla cheopis, Following Blood Feeding and Infection with Yersinia pestis.</title>
        <authorList>
            <person name="Bland D.M."/>
            <person name="Martens C.A."/>
            <person name="Virtaneva K."/>
            <person name="Kanakabandi K."/>
            <person name="Long D."/>
            <person name="Rosenke R."/>
            <person name="Saturday G.A."/>
            <person name="Hoyt F.H."/>
            <person name="Bruno D.P."/>
            <person name="Ribeiro J.M.C."/>
            <person name="Hinnebusch J."/>
        </authorList>
    </citation>
    <scope>NUCLEOTIDE SEQUENCE</scope>
</reference>
<accession>A0A6M2DMY9</accession>
<dbReference type="AlphaFoldDB" id="A0A6M2DMY9"/>